<evidence type="ECO:0008006" key="4">
    <source>
        <dbReference type="Google" id="ProtNLM"/>
    </source>
</evidence>
<dbReference type="EMBL" id="CP073721">
    <property type="protein sequence ID" value="UWZ35586.1"/>
    <property type="molecule type" value="Genomic_DNA"/>
</dbReference>
<dbReference type="RefSeq" id="WP_260724935.1">
    <property type="nucleotide sequence ID" value="NZ_BAAABS010000077.1"/>
</dbReference>
<keyword evidence="1" id="KW-0472">Membrane</keyword>
<gene>
    <name evidence="2" type="ORF">Drose_31440</name>
</gene>
<name>A0ABY5Z0N1_9ACTN</name>
<keyword evidence="1" id="KW-0812">Transmembrane</keyword>
<accession>A0ABY5Z0N1</accession>
<protein>
    <recommendedName>
        <fullName evidence="4">Flp family type IVb pilin</fullName>
    </recommendedName>
</protein>
<keyword evidence="3" id="KW-1185">Reference proteome</keyword>
<evidence type="ECO:0000313" key="2">
    <source>
        <dbReference type="EMBL" id="UWZ35586.1"/>
    </source>
</evidence>
<organism evidence="2 3">
    <name type="scientific">Dactylosporangium roseum</name>
    <dbReference type="NCBI Taxonomy" id="47989"/>
    <lineage>
        <taxon>Bacteria</taxon>
        <taxon>Bacillati</taxon>
        <taxon>Actinomycetota</taxon>
        <taxon>Actinomycetes</taxon>
        <taxon>Micromonosporales</taxon>
        <taxon>Micromonosporaceae</taxon>
        <taxon>Dactylosporangium</taxon>
    </lineage>
</organism>
<feature type="transmembrane region" description="Helical" evidence="1">
    <location>
        <begin position="21"/>
        <end position="42"/>
    </location>
</feature>
<dbReference type="Proteomes" id="UP001058271">
    <property type="component" value="Chromosome"/>
</dbReference>
<reference evidence="2" key="1">
    <citation type="submission" date="2021-04" db="EMBL/GenBank/DDBJ databases">
        <title>Biosynthetic gene clusters of Dactylosporangioum roseum.</title>
        <authorList>
            <person name="Hartkoorn R.C."/>
            <person name="Beaudoing E."/>
            <person name="Hot D."/>
            <person name="Moureu S."/>
        </authorList>
    </citation>
    <scope>NUCLEOTIDE SEQUENCE</scope>
    <source>
        <strain evidence="2">NRRL B-16295</strain>
    </source>
</reference>
<sequence>MTNLLAKLRARSLSGDRGAATVEYGLGAVLAGMTVVAALTLFGGDASTW</sequence>
<evidence type="ECO:0000256" key="1">
    <source>
        <dbReference type="SAM" id="Phobius"/>
    </source>
</evidence>
<evidence type="ECO:0000313" key="3">
    <source>
        <dbReference type="Proteomes" id="UP001058271"/>
    </source>
</evidence>
<keyword evidence="1" id="KW-1133">Transmembrane helix</keyword>
<proteinExistence type="predicted"/>